<proteinExistence type="predicted"/>
<evidence type="ECO:0000313" key="2">
    <source>
        <dbReference type="EMBL" id="KAF1983999.1"/>
    </source>
</evidence>
<organism evidence="2 3">
    <name type="scientific">Aulographum hederae CBS 113979</name>
    <dbReference type="NCBI Taxonomy" id="1176131"/>
    <lineage>
        <taxon>Eukaryota</taxon>
        <taxon>Fungi</taxon>
        <taxon>Dikarya</taxon>
        <taxon>Ascomycota</taxon>
        <taxon>Pezizomycotina</taxon>
        <taxon>Dothideomycetes</taxon>
        <taxon>Pleosporomycetidae</taxon>
        <taxon>Aulographales</taxon>
        <taxon>Aulographaceae</taxon>
    </lineage>
</organism>
<gene>
    <name evidence="2" type="ORF">K402DRAFT_396193</name>
</gene>
<dbReference type="EMBL" id="ML977171">
    <property type="protein sequence ID" value="KAF1983999.1"/>
    <property type="molecule type" value="Genomic_DNA"/>
</dbReference>
<dbReference type="AlphaFoldDB" id="A0A6G1GTC0"/>
<evidence type="ECO:0000256" key="1">
    <source>
        <dbReference type="SAM" id="MobiDB-lite"/>
    </source>
</evidence>
<protein>
    <submittedName>
        <fullName evidence="2">Uncharacterized protein</fullName>
    </submittedName>
</protein>
<name>A0A6G1GTC0_9PEZI</name>
<feature type="region of interest" description="Disordered" evidence="1">
    <location>
        <begin position="1"/>
        <end position="33"/>
    </location>
</feature>
<reference evidence="2" key="1">
    <citation type="journal article" date="2020" name="Stud. Mycol.">
        <title>101 Dothideomycetes genomes: a test case for predicting lifestyles and emergence of pathogens.</title>
        <authorList>
            <person name="Haridas S."/>
            <person name="Albert R."/>
            <person name="Binder M."/>
            <person name="Bloem J."/>
            <person name="Labutti K."/>
            <person name="Salamov A."/>
            <person name="Andreopoulos B."/>
            <person name="Baker S."/>
            <person name="Barry K."/>
            <person name="Bills G."/>
            <person name="Bluhm B."/>
            <person name="Cannon C."/>
            <person name="Castanera R."/>
            <person name="Culley D."/>
            <person name="Daum C."/>
            <person name="Ezra D."/>
            <person name="Gonzalez J."/>
            <person name="Henrissat B."/>
            <person name="Kuo A."/>
            <person name="Liang C."/>
            <person name="Lipzen A."/>
            <person name="Lutzoni F."/>
            <person name="Magnuson J."/>
            <person name="Mondo S."/>
            <person name="Nolan M."/>
            <person name="Ohm R."/>
            <person name="Pangilinan J."/>
            <person name="Park H.-J."/>
            <person name="Ramirez L."/>
            <person name="Alfaro M."/>
            <person name="Sun H."/>
            <person name="Tritt A."/>
            <person name="Yoshinaga Y."/>
            <person name="Zwiers L.-H."/>
            <person name="Turgeon B."/>
            <person name="Goodwin S."/>
            <person name="Spatafora J."/>
            <person name="Crous P."/>
            <person name="Grigoriev I."/>
        </authorList>
    </citation>
    <scope>NUCLEOTIDE SEQUENCE</scope>
    <source>
        <strain evidence="2">CBS 113979</strain>
    </source>
</reference>
<sequence length="78" mass="8100">MHSRNASPLLASLPVAGCPSWHGSSKLDSQRNKHGESAAAYLYRAAAAAEGGEDAGRLDSPVSSLPLQIQFSHDGRAA</sequence>
<keyword evidence="3" id="KW-1185">Reference proteome</keyword>
<evidence type="ECO:0000313" key="3">
    <source>
        <dbReference type="Proteomes" id="UP000800041"/>
    </source>
</evidence>
<dbReference type="Proteomes" id="UP000800041">
    <property type="component" value="Unassembled WGS sequence"/>
</dbReference>
<accession>A0A6G1GTC0</accession>